<proteinExistence type="predicted"/>
<name>A0A378UXH0_MYCFO</name>
<evidence type="ECO:0000313" key="1">
    <source>
        <dbReference type="EMBL" id="SUA02966.1"/>
    </source>
</evidence>
<dbReference type="EMBL" id="UGQY01000004">
    <property type="protein sequence ID" value="SUA02966.1"/>
    <property type="molecule type" value="Genomic_DNA"/>
</dbReference>
<reference evidence="1 2" key="1">
    <citation type="submission" date="2018-06" db="EMBL/GenBank/DDBJ databases">
        <authorList>
            <consortium name="Pathogen Informatics"/>
            <person name="Doyle S."/>
        </authorList>
    </citation>
    <scope>NUCLEOTIDE SEQUENCE [LARGE SCALE GENOMIC DNA]</scope>
    <source>
        <strain evidence="1 2">NCTC1542</strain>
    </source>
</reference>
<dbReference type="Proteomes" id="UP000255389">
    <property type="component" value="Unassembled WGS sequence"/>
</dbReference>
<accession>A0A378UXH0</accession>
<gene>
    <name evidence="1" type="ORF">NCTC1542_04442</name>
</gene>
<organism evidence="1 2">
    <name type="scientific">Mycolicibacterium fortuitum</name>
    <name type="common">Mycobacterium fortuitum</name>
    <dbReference type="NCBI Taxonomy" id="1766"/>
    <lineage>
        <taxon>Bacteria</taxon>
        <taxon>Bacillati</taxon>
        <taxon>Actinomycetota</taxon>
        <taxon>Actinomycetes</taxon>
        <taxon>Mycobacteriales</taxon>
        <taxon>Mycobacteriaceae</taxon>
        <taxon>Mycolicibacterium</taxon>
    </lineage>
</organism>
<protein>
    <submittedName>
        <fullName evidence="1">Putative excision nuclease</fullName>
    </submittedName>
</protein>
<evidence type="ECO:0000313" key="2">
    <source>
        <dbReference type="Proteomes" id="UP000255389"/>
    </source>
</evidence>
<dbReference type="AlphaFoldDB" id="A0A378UXH0"/>
<sequence>MNKNNDHVQTGARLGIGRTKVFELWYSGELASIKIGRKRFSTDRQIDDYLARLEGAA</sequence>